<proteinExistence type="predicted"/>
<dbReference type="Proteomes" id="UP000249495">
    <property type="component" value="Chromosome 1"/>
</dbReference>
<evidence type="ECO:0000313" key="2">
    <source>
        <dbReference type="EMBL" id="SQF39531.1"/>
    </source>
</evidence>
<dbReference type="OrthoDB" id="2236018at2"/>
<dbReference type="RefSeq" id="WP_018030958.1">
    <property type="nucleotide sequence ID" value="NZ_CAMCCF010000011.1"/>
</dbReference>
<dbReference type="EMBL" id="LS483343">
    <property type="protein sequence ID" value="SQF39531.1"/>
    <property type="molecule type" value="Genomic_DNA"/>
</dbReference>
<name>A0A2X3XW86_9STRE</name>
<reference evidence="2 3" key="1">
    <citation type="submission" date="2018-06" db="EMBL/GenBank/DDBJ databases">
        <authorList>
            <consortium name="Pathogen Informatics"/>
            <person name="Doyle S."/>
        </authorList>
    </citation>
    <scope>NUCLEOTIDE SEQUENCE [LARGE SCALE GENOMIC DNA]</scope>
    <source>
        <strain evidence="2 3">NCTC12278</strain>
    </source>
</reference>
<sequence>MKLRHLILFGLIGAGTYSLYQNRQQLRAGFRESKERLDLAKKEVHKIKANLQVINEQKEKTNAIMEDLAYQFRIFQQENKPVLRDIQERLAKYQTSENSKT</sequence>
<protein>
    <submittedName>
        <fullName evidence="2">Uncharacterized protein</fullName>
    </submittedName>
</protein>
<keyword evidence="3" id="KW-1185">Reference proteome</keyword>
<keyword evidence="1" id="KW-0175">Coiled coil</keyword>
<dbReference type="AlphaFoldDB" id="A0A2X3XW86"/>
<accession>A0A2X3XW86</accession>
<organism evidence="2 3">
    <name type="scientific">Streptococcus ferus</name>
    <dbReference type="NCBI Taxonomy" id="1345"/>
    <lineage>
        <taxon>Bacteria</taxon>
        <taxon>Bacillati</taxon>
        <taxon>Bacillota</taxon>
        <taxon>Bacilli</taxon>
        <taxon>Lactobacillales</taxon>
        <taxon>Streptococcaceae</taxon>
        <taxon>Streptococcus</taxon>
    </lineage>
</organism>
<evidence type="ECO:0000256" key="1">
    <source>
        <dbReference type="SAM" id="Coils"/>
    </source>
</evidence>
<gene>
    <name evidence="2" type="ORF">NCTC12278_00388</name>
</gene>
<dbReference type="STRING" id="1123303.GCA_000372425_01646"/>
<dbReference type="KEGG" id="sfer:NCTC12278_00388"/>
<feature type="coiled-coil region" evidence="1">
    <location>
        <begin position="23"/>
        <end position="57"/>
    </location>
</feature>
<evidence type="ECO:0000313" key="3">
    <source>
        <dbReference type="Proteomes" id="UP000249495"/>
    </source>
</evidence>